<evidence type="ECO:0000256" key="8">
    <source>
        <dbReference type="SAM" id="MobiDB-lite"/>
    </source>
</evidence>
<keyword evidence="5" id="KW-0009">Actin-binding</keyword>
<dbReference type="CDD" id="cd13275">
    <property type="entry name" value="PH_M-RIP"/>
    <property type="match status" value="1"/>
</dbReference>
<dbReference type="Pfam" id="PF00169">
    <property type="entry name" value="PH"/>
    <property type="match status" value="1"/>
</dbReference>
<dbReference type="InterPro" id="IPR011993">
    <property type="entry name" value="PH-like_dom_sf"/>
</dbReference>
<evidence type="ECO:0000256" key="2">
    <source>
        <dbReference type="ARBA" id="ARBA00022490"/>
    </source>
</evidence>
<evidence type="ECO:0000256" key="1">
    <source>
        <dbReference type="ARBA" id="ARBA00004245"/>
    </source>
</evidence>
<reference evidence="10" key="2">
    <citation type="submission" date="2014-03" db="EMBL/GenBank/DDBJ databases">
        <authorList>
            <person name="Genoscope - CEA"/>
        </authorList>
    </citation>
    <scope>NUCLEOTIDE SEQUENCE</scope>
</reference>
<feature type="region of interest" description="Disordered" evidence="8">
    <location>
        <begin position="403"/>
        <end position="426"/>
    </location>
</feature>
<dbReference type="STRING" id="8022.A0A060XWN3"/>
<dbReference type="PROSITE" id="PS50003">
    <property type="entry name" value="PH_DOMAIN"/>
    <property type="match status" value="1"/>
</dbReference>
<evidence type="ECO:0000256" key="6">
    <source>
        <dbReference type="ARBA" id="ARBA00023212"/>
    </source>
</evidence>
<keyword evidence="2" id="KW-0963">Cytoplasm</keyword>
<keyword evidence="3" id="KW-0597">Phosphoprotein</keyword>
<feature type="region of interest" description="Disordered" evidence="8">
    <location>
        <begin position="105"/>
        <end position="145"/>
    </location>
</feature>
<dbReference type="FunFam" id="2.30.29.30:FF:000133">
    <property type="entry name" value="myosin phosphatase Rho-interacting protein isoform X1"/>
    <property type="match status" value="1"/>
</dbReference>
<dbReference type="EMBL" id="FR905780">
    <property type="protein sequence ID" value="CDQ81534.1"/>
    <property type="molecule type" value="Genomic_DNA"/>
</dbReference>
<gene>
    <name evidence="10" type="ORF">GSONMT00039656001</name>
</gene>
<feature type="compositionally biased region" description="Polar residues" evidence="8">
    <location>
        <begin position="105"/>
        <end position="117"/>
    </location>
</feature>
<evidence type="ECO:0000256" key="5">
    <source>
        <dbReference type="ARBA" id="ARBA00023203"/>
    </source>
</evidence>
<dbReference type="AlphaFoldDB" id="A0A060XWN3"/>
<feature type="region of interest" description="Disordered" evidence="8">
    <location>
        <begin position="349"/>
        <end position="380"/>
    </location>
</feature>
<dbReference type="InterPro" id="IPR039597">
    <property type="entry name" value="M-RIP_PH"/>
</dbReference>
<feature type="compositionally biased region" description="Basic and acidic residues" evidence="8">
    <location>
        <begin position="173"/>
        <end position="192"/>
    </location>
</feature>
<dbReference type="PANTHER" id="PTHR17271">
    <property type="entry name" value="PLECKSTRIN HOMOLOGY PH DOMAIN-CONTAINING PROTEIN"/>
    <property type="match status" value="1"/>
</dbReference>
<dbReference type="GO" id="GO:1900026">
    <property type="term" value="P:positive regulation of substrate adhesion-dependent cell spreading"/>
    <property type="evidence" value="ECO:0007669"/>
    <property type="project" value="TreeGrafter"/>
</dbReference>
<name>A0A060XWN3_ONCMY</name>
<feature type="region of interest" description="Disordered" evidence="8">
    <location>
        <begin position="158"/>
        <end position="213"/>
    </location>
</feature>
<dbReference type="GO" id="GO:0015629">
    <property type="term" value="C:actin cytoskeleton"/>
    <property type="evidence" value="ECO:0007669"/>
    <property type="project" value="UniProtKB-ARBA"/>
</dbReference>
<dbReference type="SUPFAM" id="SSF50729">
    <property type="entry name" value="PH domain-like"/>
    <property type="match status" value="1"/>
</dbReference>
<evidence type="ECO:0000256" key="4">
    <source>
        <dbReference type="ARBA" id="ARBA00023054"/>
    </source>
</evidence>
<accession>A0A060XWN3</accession>
<feature type="domain" description="PH" evidence="9">
    <location>
        <begin position="6"/>
        <end position="104"/>
    </location>
</feature>
<feature type="coiled-coil region" evidence="7">
    <location>
        <begin position="296"/>
        <end position="334"/>
    </location>
</feature>
<sequence>MTPDLLNFKKGWMSKLDENGEWKKHWFVLTDAGLRYYRDSGAEEKDDLDGEVDLKSCVKVSEFDVEKNYGFQIQASTREAVVTLSAMTAGIRRNWIEVLRKSVRPSSSPDLTQLPDSSSDKENSRSLASTRRPPSRHSDAGSEFTTSTVRRFDCVELSPVPVPSSPLPATQREAGEGQGREHAQWQEERSRDVTSSTWEQVLSRKGPGVGSDPRIRAEEEIERKWLEFERLPLKEMRSLLPMGSRSSHPANEALQREVQYRFARKNKLRHFSGSRTVSLSDVDSGNTAESLIPSLSDVLQAMERAHKRALEELQKQHARETRELERDRDRVLREETQDTAQVMETLKKAHREELEREVEKAKRLGGGSANTHTLRSQQQLETQALQRELSGLSERYSQKCLELNRAEQSNGERDKDITHKESELEQLRKENQDLQARLTEEISCMRSIVTGQGSEGVSHDNQDRLSCELEVLLRVKENEVQYLHKEIGCLRNELQFLNTVLVHCVFVCRHKGLMFSSVDGLADNVTNDVCLLIWPEGMLCHAIILNGHMTRGISI</sequence>
<reference evidence="10" key="1">
    <citation type="journal article" date="2014" name="Nat. Commun.">
        <title>The rainbow trout genome provides novel insights into evolution after whole-genome duplication in vertebrates.</title>
        <authorList>
            <person name="Berthelot C."/>
            <person name="Brunet F."/>
            <person name="Chalopin D."/>
            <person name="Juanchich A."/>
            <person name="Bernard M."/>
            <person name="Noel B."/>
            <person name="Bento P."/>
            <person name="Da Silva C."/>
            <person name="Labadie K."/>
            <person name="Alberti A."/>
            <person name="Aury J.M."/>
            <person name="Louis A."/>
            <person name="Dehais P."/>
            <person name="Bardou P."/>
            <person name="Montfort J."/>
            <person name="Klopp C."/>
            <person name="Cabau C."/>
            <person name="Gaspin C."/>
            <person name="Thorgaard G.H."/>
            <person name="Boussaha M."/>
            <person name="Quillet E."/>
            <person name="Guyomard R."/>
            <person name="Galiana D."/>
            <person name="Bobe J."/>
            <person name="Volff J.N."/>
            <person name="Genet C."/>
            <person name="Wincker P."/>
            <person name="Jaillon O."/>
            <person name="Roest Crollius H."/>
            <person name="Guiguen Y."/>
        </authorList>
    </citation>
    <scope>NUCLEOTIDE SEQUENCE [LARGE SCALE GENOMIC DNA]</scope>
</reference>
<keyword evidence="4 7" id="KW-0175">Coiled coil</keyword>
<dbReference type="SMART" id="SM00233">
    <property type="entry name" value="PH"/>
    <property type="match status" value="1"/>
</dbReference>
<organism evidence="10 11">
    <name type="scientific">Oncorhynchus mykiss</name>
    <name type="common">Rainbow trout</name>
    <name type="synonym">Salmo gairdneri</name>
    <dbReference type="NCBI Taxonomy" id="8022"/>
    <lineage>
        <taxon>Eukaryota</taxon>
        <taxon>Metazoa</taxon>
        <taxon>Chordata</taxon>
        <taxon>Craniata</taxon>
        <taxon>Vertebrata</taxon>
        <taxon>Euteleostomi</taxon>
        <taxon>Actinopterygii</taxon>
        <taxon>Neopterygii</taxon>
        <taxon>Teleostei</taxon>
        <taxon>Protacanthopterygii</taxon>
        <taxon>Salmoniformes</taxon>
        <taxon>Salmonidae</taxon>
        <taxon>Salmoninae</taxon>
        <taxon>Oncorhynchus</taxon>
    </lineage>
</organism>
<dbReference type="GO" id="GO:0051015">
    <property type="term" value="F:actin filament binding"/>
    <property type="evidence" value="ECO:0007669"/>
    <property type="project" value="TreeGrafter"/>
</dbReference>
<dbReference type="InterPro" id="IPR052223">
    <property type="entry name" value="Actin_Cytoskeleton_Reg"/>
</dbReference>
<protein>
    <recommendedName>
        <fullName evidence="9">PH domain-containing protein</fullName>
    </recommendedName>
</protein>
<keyword evidence="6" id="KW-0206">Cytoskeleton</keyword>
<evidence type="ECO:0000259" key="9">
    <source>
        <dbReference type="PROSITE" id="PS50003"/>
    </source>
</evidence>
<dbReference type="InterPro" id="IPR001849">
    <property type="entry name" value="PH_domain"/>
</dbReference>
<feature type="compositionally biased region" description="Basic and acidic residues" evidence="8">
    <location>
        <begin position="349"/>
        <end position="362"/>
    </location>
</feature>
<dbReference type="PaxDb" id="8022-A0A060XWN3"/>
<dbReference type="PANTHER" id="PTHR17271:SF10">
    <property type="entry name" value="TRIO AND F-ACTIN-BINDING PROTEIN"/>
    <property type="match status" value="1"/>
</dbReference>
<dbReference type="Gene3D" id="2.30.29.30">
    <property type="entry name" value="Pleckstrin-homology domain (PH domain)/Phosphotyrosine-binding domain (PTB)"/>
    <property type="match status" value="1"/>
</dbReference>
<evidence type="ECO:0000313" key="10">
    <source>
        <dbReference type="EMBL" id="CDQ81534.1"/>
    </source>
</evidence>
<evidence type="ECO:0000256" key="3">
    <source>
        <dbReference type="ARBA" id="ARBA00022553"/>
    </source>
</evidence>
<dbReference type="Proteomes" id="UP000193380">
    <property type="component" value="Unassembled WGS sequence"/>
</dbReference>
<evidence type="ECO:0000256" key="7">
    <source>
        <dbReference type="SAM" id="Coils"/>
    </source>
</evidence>
<proteinExistence type="predicted"/>
<comment type="subcellular location">
    <subcellularLocation>
        <location evidence="1">Cytoplasm</location>
        <location evidence="1">Cytoskeleton</location>
    </subcellularLocation>
</comment>
<feature type="compositionally biased region" description="Polar residues" evidence="8">
    <location>
        <begin position="369"/>
        <end position="380"/>
    </location>
</feature>
<evidence type="ECO:0000313" key="11">
    <source>
        <dbReference type="Proteomes" id="UP000193380"/>
    </source>
</evidence>